<evidence type="ECO:0000256" key="4">
    <source>
        <dbReference type="ARBA" id="ARBA00022519"/>
    </source>
</evidence>
<comment type="similarity">
    <text evidence="8">Belongs to the TRAP transporter small permease family.</text>
</comment>
<evidence type="ECO:0000256" key="1">
    <source>
        <dbReference type="ARBA" id="ARBA00004429"/>
    </source>
</evidence>
<feature type="domain" description="Tripartite ATP-independent periplasmic transporters DctQ component" evidence="10">
    <location>
        <begin position="26"/>
        <end position="157"/>
    </location>
</feature>
<comment type="subcellular location">
    <subcellularLocation>
        <location evidence="1">Cell inner membrane</location>
        <topology evidence="1">Multi-pass membrane protein</topology>
    </subcellularLocation>
</comment>
<feature type="transmembrane region" description="Helical" evidence="9">
    <location>
        <begin position="130"/>
        <end position="153"/>
    </location>
</feature>
<keyword evidence="7 9" id="KW-0472">Membrane</keyword>
<feature type="transmembrane region" description="Helical" evidence="9">
    <location>
        <begin position="12"/>
        <end position="38"/>
    </location>
</feature>
<evidence type="ECO:0000259" key="10">
    <source>
        <dbReference type="Pfam" id="PF04290"/>
    </source>
</evidence>
<name>A0A0A5G6E3_9BACI</name>
<feature type="transmembrane region" description="Helical" evidence="9">
    <location>
        <begin position="50"/>
        <end position="68"/>
    </location>
</feature>
<dbReference type="PANTHER" id="PTHR35011:SF2">
    <property type="entry name" value="2,3-DIKETO-L-GULONATE TRAP TRANSPORTER SMALL PERMEASE PROTEIN YIAM"/>
    <property type="match status" value="1"/>
</dbReference>
<evidence type="ECO:0000256" key="8">
    <source>
        <dbReference type="ARBA" id="ARBA00038436"/>
    </source>
</evidence>
<reference evidence="11 12" key="1">
    <citation type="submission" date="2013-08" db="EMBL/GenBank/DDBJ databases">
        <authorList>
            <person name="Huang J."/>
            <person name="Wang G."/>
        </authorList>
    </citation>
    <scope>NUCLEOTIDE SEQUENCE [LARGE SCALE GENOMIC DNA]</scope>
    <source>
        <strain evidence="11 12">BH030004</strain>
    </source>
</reference>
<dbReference type="AlphaFoldDB" id="A0A0A5G6E3"/>
<dbReference type="STRING" id="1385511.GCA_000425225_00740"/>
<keyword evidence="4" id="KW-0997">Cell inner membrane</keyword>
<keyword evidence="6 9" id="KW-1133">Transmembrane helix</keyword>
<dbReference type="InterPro" id="IPR055348">
    <property type="entry name" value="DctQ"/>
</dbReference>
<dbReference type="EMBL" id="AVPF01000029">
    <property type="protein sequence ID" value="KGX86660.1"/>
    <property type="molecule type" value="Genomic_DNA"/>
</dbReference>
<organism evidence="11 12">
    <name type="scientific">Pontibacillus marinus BH030004 = DSM 16465</name>
    <dbReference type="NCBI Taxonomy" id="1385511"/>
    <lineage>
        <taxon>Bacteria</taxon>
        <taxon>Bacillati</taxon>
        <taxon>Bacillota</taxon>
        <taxon>Bacilli</taxon>
        <taxon>Bacillales</taxon>
        <taxon>Bacillaceae</taxon>
        <taxon>Pontibacillus</taxon>
    </lineage>
</organism>
<dbReference type="PANTHER" id="PTHR35011">
    <property type="entry name" value="2,3-DIKETO-L-GULONATE TRAP TRANSPORTER SMALL PERMEASE PROTEIN YIAM"/>
    <property type="match status" value="1"/>
</dbReference>
<comment type="caution">
    <text evidence="11">The sequence shown here is derived from an EMBL/GenBank/DDBJ whole genome shotgun (WGS) entry which is preliminary data.</text>
</comment>
<dbReference type="GO" id="GO:0022857">
    <property type="term" value="F:transmembrane transporter activity"/>
    <property type="evidence" value="ECO:0007669"/>
    <property type="project" value="TreeGrafter"/>
</dbReference>
<evidence type="ECO:0000256" key="9">
    <source>
        <dbReference type="SAM" id="Phobius"/>
    </source>
</evidence>
<evidence type="ECO:0000256" key="3">
    <source>
        <dbReference type="ARBA" id="ARBA00022475"/>
    </source>
</evidence>
<keyword evidence="5 9" id="KW-0812">Transmembrane</keyword>
<gene>
    <name evidence="11" type="ORF">N783_11725</name>
</gene>
<dbReference type="GO" id="GO:0015740">
    <property type="term" value="P:C4-dicarboxylate transport"/>
    <property type="evidence" value="ECO:0007669"/>
    <property type="project" value="TreeGrafter"/>
</dbReference>
<evidence type="ECO:0000256" key="2">
    <source>
        <dbReference type="ARBA" id="ARBA00022448"/>
    </source>
</evidence>
<protein>
    <recommendedName>
        <fullName evidence="10">Tripartite ATP-independent periplasmic transporters DctQ component domain-containing protein</fullName>
    </recommendedName>
</protein>
<keyword evidence="2" id="KW-0813">Transport</keyword>
<dbReference type="OrthoDB" id="9815614at2"/>
<sequence>MAVLKKISDGIYKLEAVVISLAILIIFVSLTLSVIFRYFLDNPLEWSSELSLYGLAWTTFIGASITIKRQQSAAVTMVYEKVPEKVQKGLKVFIQLVVVCFAAYMFYISFGWITQPTISSQKSLGMEIPLFYPYLCVPIGFLFMTIHSLYLLLDSIRTSKRDNL</sequence>
<keyword evidence="3" id="KW-1003">Cell membrane</keyword>
<dbReference type="GO" id="GO:0005886">
    <property type="term" value="C:plasma membrane"/>
    <property type="evidence" value="ECO:0007669"/>
    <property type="project" value="UniProtKB-SubCell"/>
</dbReference>
<evidence type="ECO:0000256" key="7">
    <source>
        <dbReference type="ARBA" id="ARBA00023136"/>
    </source>
</evidence>
<proteinExistence type="inferred from homology"/>
<dbReference type="Proteomes" id="UP000030403">
    <property type="component" value="Unassembled WGS sequence"/>
</dbReference>
<keyword evidence="12" id="KW-1185">Reference proteome</keyword>
<evidence type="ECO:0000256" key="5">
    <source>
        <dbReference type="ARBA" id="ARBA00022692"/>
    </source>
</evidence>
<evidence type="ECO:0000256" key="6">
    <source>
        <dbReference type="ARBA" id="ARBA00022989"/>
    </source>
</evidence>
<feature type="transmembrane region" description="Helical" evidence="9">
    <location>
        <begin position="89"/>
        <end position="110"/>
    </location>
</feature>
<dbReference type="InterPro" id="IPR007387">
    <property type="entry name" value="TRAP_DctQ"/>
</dbReference>
<dbReference type="Pfam" id="PF04290">
    <property type="entry name" value="DctQ"/>
    <property type="match status" value="1"/>
</dbReference>
<dbReference type="RefSeq" id="WP_027445342.1">
    <property type="nucleotide sequence ID" value="NZ_AULJ01000008.1"/>
</dbReference>
<dbReference type="eggNOG" id="COG3090">
    <property type="taxonomic scope" value="Bacteria"/>
</dbReference>
<evidence type="ECO:0000313" key="12">
    <source>
        <dbReference type="Proteomes" id="UP000030403"/>
    </source>
</evidence>
<evidence type="ECO:0000313" key="11">
    <source>
        <dbReference type="EMBL" id="KGX86660.1"/>
    </source>
</evidence>
<accession>A0A0A5G6E3</accession>